<accession>A0A7Y0RF02</accession>
<dbReference type="Gene3D" id="3.40.190.10">
    <property type="entry name" value="Periplasmic binding protein-like II"/>
    <property type="match status" value="2"/>
</dbReference>
<proteinExistence type="predicted"/>
<dbReference type="EMBL" id="JABCKY010000007">
    <property type="protein sequence ID" value="NMT65012.1"/>
    <property type="molecule type" value="Genomic_DNA"/>
</dbReference>
<evidence type="ECO:0008006" key="4">
    <source>
        <dbReference type="Google" id="ProtNLM"/>
    </source>
</evidence>
<feature type="chain" id="PRO_5031558882" description="Solute-binding protein family 3/N-terminal domain-containing protein" evidence="1">
    <location>
        <begin position="21"/>
        <end position="225"/>
    </location>
</feature>
<dbReference type="OrthoDB" id="6364114at2"/>
<gene>
    <name evidence="2" type="ORF">HIU99_15610</name>
</gene>
<feature type="signal peptide" evidence="1">
    <location>
        <begin position="1"/>
        <end position="20"/>
    </location>
</feature>
<name>A0A7Y0RF02_9GAMM</name>
<evidence type="ECO:0000313" key="3">
    <source>
        <dbReference type="Proteomes" id="UP000567186"/>
    </source>
</evidence>
<sequence length="225" mass="24814">MFLKSWFLVLLATFTTSAFSDTSIRVGVGSGMLDVISYSNGVLSGPMAPLYKCVFDYADLEVNYIELPLKRGLQYLEVDEISALLPLAKSPTRDRIGLFAGELFVTDYVFVSLDPFPVLEKKEGLKYVAPRGSVAPEFIHGQDAEIYEVTEWSQAASMLRYDRADVAVLPELLVSKLLGLDTVDVYQRSAGTLPVSLYLARNTEDTSVSSKLIAAVQDCNVQYSI</sequence>
<organism evidence="2 3">
    <name type="scientific">Marinobacter orientalis</name>
    <dbReference type="NCBI Taxonomy" id="1928859"/>
    <lineage>
        <taxon>Bacteria</taxon>
        <taxon>Pseudomonadati</taxon>
        <taxon>Pseudomonadota</taxon>
        <taxon>Gammaproteobacteria</taxon>
        <taxon>Pseudomonadales</taxon>
        <taxon>Marinobacteraceae</taxon>
        <taxon>Marinobacter</taxon>
    </lineage>
</organism>
<keyword evidence="1" id="KW-0732">Signal</keyword>
<protein>
    <recommendedName>
        <fullName evidence="4">Solute-binding protein family 3/N-terminal domain-containing protein</fullName>
    </recommendedName>
</protein>
<dbReference type="RefSeq" id="WP_135956224.1">
    <property type="nucleotide sequence ID" value="NZ_JABCKY010000007.1"/>
</dbReference>
<evidence type="ECO:0000313" key="2">
    <source>
        <dbReference type="EMBL" id="NMT65012.1"/>
    </source>
</evidence>
<evidence type="ECO:0000256" key="1">
    <source>
        <dbReference type="SAM" id="SignalP"/>
    </source>
</evidence>
<dbReference type="Proteomes" id="UP000567186">
    <property type="component" value="Unassembled WGS sequence"/>
</dbReference>
<keyword evidence="3" id="KW-1185">Reference proteome</keyword>
<reference evidence="2 3" key="1">
    <citation type="submission" date="2020-04" db="EMBL/GenBank/DDBJ databases">
        <title>Marinobacter oceani sp. nov., isolated from marine solar saltern.</title>
        <authorList>
            <person name="Chen X.-Y."/>
        </authorList>
    </citation>
    <scope>NUCLEOTIDE SEQUENCE [LARGE SCALE GENOMIC DNA]</scope>
    <source>
        <strain evidence="2 3">W62</strain>
    </source>
</reference>
<dbReference type="SUPFAM" id="SSF53850">
    <property type="entry name" value="Periplasmic binding protein-like II"/>
    <property type="match status" value="1"/>
</dbReference>
<dbReference type="AlphaFoldDB" id="A0A7Y0RF02"/>
<comment type="caution">
    <text evidence="2">The sequence shown here is derived from an EMBL/GenBank/DDBJ whole genome shotgun (WGS) entry which is preliminary data.</text>
</comment>